<sequence length="229" mass="23764">MEVTDVPTSPARALTLRGAIFDCDGILVDSEQPWLELMTGYLDRAGVVGGSPESFRGLSAAEAVSALRALDSVGGLLPTVAEVDADYSRVLEGVASPMPGARDLVRAMAGAIPIAVASNGRREDVHGLLERTGMIEFFDAIVTIDDVEEGKPAPDIYLRAAARLGIAASAAAAFEDSPVGSRAADAAGCTVFGINSDATVPLVSSVRLSDLRALRFDASARELHVTPQA</sequence>
<dbReference type="AlphaFoldDB" id="A0A269ZCX8"/>
<dbReference type="Proteomes" id="UP000216867">
    <property type="component" value="Unassembled WGS sequence"/>
</dbReference>
<dbReference type="SFLD" id="SFLDG01129">
    <property type="entry name" value="C1.5:_HAD__Beta-PGM__Phosphata"/>
    <property type="match status" value="1"/>
</dbReference>
<proteinExistence type="predicted"/>
<dbReference type="EMBL" id="NCWY01000007">
    <property type="protein sequence ID" value="PAK95509.1"/>
    <property type="molecule type" value="Genomic_DNA"/>
</dbReference>
<dbReference type="InterPro" id="IPR051806">
    <property type="entry name" value="HAD-like_SPP"/>
</dbReference>
<dbReference type="Gene3D" id="1.10.150.240">
    <property type="entry name" value="Putative phosphatase, domain 2"/>
    <property type="match status" value="1"/>
</dbReference>
<dbReference type="Pfam" id="PF00702">
    <property type="entry name" value="Hydrolase"/>
    <property type="match status" value="1"/>
</dbReference>
<dbReference type="Gene3D" id="3.40.50.1000">
    <property type="entry name" value="HAD superfamily/HAD-like"/>
    <property type="match status" value="1"/>
</dbReference>
<evidence type="ECO:0000313" key="1">
    <source>
        <dbReference type="EMBL" id="PAK95509.1"/>
    </source>
</evidence>
<comment type="caution">
    <text evidence="1">The sequence shown here is derived from an EMBL/GenBank/DDBJ whole genome shotgun (WGS) entry which is preliminary data.</text>
</comment>
<protein>
    <submittedName>
        <fullName evidence="1">Uncharacterized protein</fullName>
    </submittedName>
</protein>
<dbReference type="GO" id="GO:0050308">
    <property type="term" value="F:sugar-phosphatase activity"/>
    <property type="evidence" value="ECO:0007669"/>
    <property type="project" value="TreeGrafter"/>
</dbReference>
<dbReference type="InterPro" id="IPR023198">
    <property type="entry name" value="PGP-like_dom2"/>
</dbReference>
<dbReference type="InterPro" id="IPR036412">
    <property type="entry name" value="HAD-like_sf"/>
</dbReference>
<dbReference type="InterPro" id="IPR006439">
    <property type="entry name" value="HAD-SF_hydro_IA"/>
</dbReference>
<name>A0A269ZCX8_9MICO</name>
<gene>
    <name evidence="1" type="ORF">B8X04_09560</name>
</gene>
<reference evidence="1 2" key="1">
    <citation type="submission" date="2017-04" db="EMBL/GenBank/DDBJ databases">
        <title>Kefir bacterial isolates.</title>
        <authorList>
            <person name="Kim Y."/>
            <person name="Blasche S."/>
            <person name="Patil K.R."/>
        </authorList>
    </citation>
    <scope>NUCLEOTIDE SEQUENCE [LARGE SCALE GENOMIC DNA]</scope>
    <source>
        <strain evidence="1 2">OG2</strain>
    </source>
</reference>
<evidence type="ECO:0000313" key="2">
    <source>
        <dbReference type="Proteomes" id="UP000216867"/>
    </source>
</evidence>
<organism evidence="1 2">
    <name type="scientific">Brevibacterium casei</name>
    <dbReference type="NCBI Taxonomy" id="33889"/>
    <lineage>
        <taxon>Bacteria</taxon>
        <taxon>Bacillati</taxon>
        <taxon>Actinomycetota</taxon>
        <taxon>Actinomycetes</taxon>
        <taxon>Micrococcales</taxon>
        <taxon>Brevibacteriaceae</taxon>
        <taxon>Brevibacterium</taxon>
    </lineage>
</organism>
<dbReference type="SFLD" id="SFLDS00003">
    <property type="entry name" value="Haloacid_Dehalogenase"/>
    <property type="match status" value="1"/>
</dbReference>
<dbReference type="InterPro" id="IPR023214">
    <property type="entry name" value="HAD_sf"/>
</dbReference>
<accession>A0A269ZCX8</accession>
<dbReference type="PANTHER" id="PTHR43481">
    <property type="entry name" value="FRUCTOSE-1-PHOSPHATE PHOSPHATASE"/>
    <property type="match status" value="1"/>
</dbReference>
<dbReference type="PRINTS" id="PR00413">
    <property type="entry name" value="HADHALOGNASE"/>
</dbReference>
<dbReference type="SUPFAM" id="SSF56784">
    <property type="entry name" value="HAD-like"/>
    <property type="match status" value="1"/>
</dbReference>
<dbReference type="NCBIfam" id="TIGR01509">
    <property type="entry name" value="HAD-SF-IA-v3"/>
    <property type="match status" value="1"/>
</dbReference>
<dbReference type="PANTHER" id="PTHR43481:SF4">
    <property type="entry name" value="GLYCEROL-1-PHOSPHATE PHOSPHOHYDROLASE 1-RELATED"/>
    <property type="match status" value="1"/>
</dbReference>
<dbReference type="RefSeq" id="WP_217987192.1">
    <property type="nucleotide sequence ID" value="NZ_NCWY01000007.1"/>
</dbReference>